<dbReference type="KEGG" id="aagg:ETAA8_47040"/>
<proteinExistence type="predicted"/>
<dbReference type="EMBL" id="CP036274">
    <property type="protein sequence ID" value="QDU29590.1"/>
    <property type="molecule type" value="Genomic_DNA"/>
</dbReference>
<organism evidence="1 2">
    <name type="scientific">Anatilimnocola aggregata</name>
    <dbReference type="NCBI Taxonomy" id="2528021"/>
    <lineage>
        <taxon>Bacteria</taxon>
        <taxon>Pseudomonadati</taxon>
        <taxon>Planctomycetota</taxon>
        <taxon>Planctomycetia</taxon>
        <taxon>Pirellulales</taxon>
        <taxon>Pirellulaceae</taxon>
        <taxon>Anatilimnocola</taxon>
    </lineage>
</organism>
<evidence type="ECO:0000313" key="2">
    <source>
        <dbReference type="Proteomes" id="UP000315017"/>
    </source>
</evidence>
<evidence type="ECO:0000313" key="1">
    <source>
        <dbReference type="EMBL" id="QDU29590.1"/>
    </source>
</evidence>
<sequence>MILPDHPWSRLAGHLFAMLRENQHDRHQPQLRALKNNWCDWNFIARSFCHSGCARTGQRTGRWLAPDQGRVGTNGDLELTDECCRRRIRRGIFCSDDSSALAGFGLFSSSHDCDFTGGDCGGLFEDSRRFGTVEGRNLQLIATPLVAVVASRSCSTTSPRNLKPHFQPKRSTIPSIVEHQSLGNPRVKHLAVQLITP</sequence>
<dbReference type="AlphaFoldDB" id="A0A517YH87"/>
<gene>
    <name evidence="1" type="ORF">ETAA8_47040</name>
</gene>
<keyword evidence="2" id="KW-1185">Reference proteome</keyword>
<name>A0A517YH87_9BACT</name>
<accession>A0A517YH87</accession>
<reference evidence="1 2" key="1">
    <citation type="submission" date="2019-02" db="EMBL/GenBank/DDBJ databases">
        <title>Deep-cultivation of Planctomycetes and their phenomic and genomic characterization uncovers novel biology.</title>
        <authorList>
            <person name="Wiegand S."/>
            <person name="Jogler M."/>
            <person name="Boedeker C."/>
            <person name="Pinto D."/>
            <person name="Vollmers J."/>
            <person name="Rivas-Marin E."/>
            <person name="Kohn T."/>
            <person name="Peeters S.H."/>
            <person name="Heuer A."/>
            <person name="Rast P."/>
            <person name="Oberbeckmann S."/>
            <person name="Bunk B."/>
            <person name="Jeske O."/>
            <person name="Meyerdierks A."/>
            <person name="Storesund J.E."/>
            <person name="Kallscheuer N."/>
            <person name="Luecker S."/>
            <person name="Lage O.M."/>
            <person name="Pohl T."/>
            <person name="Merkel B.J."/>
            <person name="Hornburger P."/>
            <person name="Mueller R.-W."/>
            <person name="Bruemmer F."/>
            <person name="Labrenz M."/>
            <person name="Spormann A.M."/>
            <person name="Op den Camp H."/>
            <person name="Overmann J."/>
            <person name="Amann R."/>
            <person name="Jetten M.S.M."/>
            <person name="Mascher T."/>
            <person name="Medema M.H."/>
            <person name="Devos D.P."/>
            <person name="Kaster A.-K."/>
            <person name="Ovreas L."/>
            <person name="Rohde M."/>
            <person name="Galperin M.Y."/>
            <person name="Jogler C."/>
        </authorList>
    </citation>
    <scope>NUCLEOTIDE SEQUENCE [LARGE SCALE GENOMIC DNA]</scope>
    <source>
        <strain evidence="1 2">ETA_A8</strain>
    </source>
</reference>
<protein>
    <submittedName>
        <fullName evidence="1">Uncharacterized protein</fullName>
    </submittedName>
</protein>
<dbReference type="Proteomes" id="UP000315017">
    <property type="component" value="Chromosome"/>
</dbReference>